<organism evidence="1 2">
    <name type="scientific">Arcticibacter pallidicorallinus</name>
    <dbReference type="NCBI Taxonomy" id="1259464"/>
    <lineage>
        <taxon>Bacteria</taxon>
        <taxon>Pseudomonadati</taxon>
        <taxon>Bacteroidota</taxon>
        <taxon>Sphingobacteriia</taxon>
        <taxon>Sphingobacteriales</taxon>
        <taxon>Sphingobacteriaceae</taxon>
        <taxon>Arcticibacter</taxon>
    </lineage>
</organism>
<proteinExistence type="predicted"/>
<evidence type="ECO:0000313" key="1">
    <source>
        <dbReference type="EMBL" id="PRY52726.1"/>
    </source>
</evidence>
<evidence type="ECO:0000313" key="2">
    <source>
        <dbReference type="Proteomes" id="UP000238034"/>
    </source>
</evidence>
<gene>
    <name evidence="1" type="ORF">B0I27_105194</name>
</gene>
<comment type="caution">
    <text evidence="1">The sequence shown here is derived from an EMBL/GenBank/DDBJ whole genome shotgun (WGS) entry which is preliminary data.</text>
</comment>
<dbReference type="Proteomes" id="UP000238034">
    <property type="component" value="Unassembled WGS sequence"/>
</dbReference>
<keyword evidence="2" id="KW-1185">Reference proteome</keyword>
<reference evidence="1 2" key="1">
    <citation type="submission" date="2018-03" db="EMBL/GenBank/DDBJ databases">
        <title>Genomic Encyclopedia of Type Strains, Phase III (KMG-III): the genomes of soil and plant-associated and newly described type strains.</title>
        <authorList>
            <person name="Whitman W."/>
        </authorList>
    </citation>
    <scope>NUCLEOTIDE SEQUENCE [LARGE SCALE GENOMIC DNA]</scope>
    <source>
        <strain evidence="1 2">CGMCC 1.9313</strain>
    </source>
</reference>
<accession>A0A2T0U478</accession>
<name>A0A2T0U478_9SPHI</name>
<sequence length="74" mass="8836">MDVFTGFFDLLHLFVPVWKVLRAPTWARTRDQKIMSPLDSSFCFEKNRAFQLTEANLRLFLGKVKNRFVDFMTF</sequence>
<dbReference type="AlphaFoldDB" id="A0A2T0U478"/>
<dbReference type="EMBL" id="PVTH01000005">
    <property type="protein sequence ID" value="PRY52726.1"/>
    <property type="molecule type" value="Genomic_DNA"/>
</dbReference>
<protein>
    <submittedName>
        <fullName evidence="1">Uncharacterized protein</fullName>
    </submittedName>
</protein>